<evidence type="ECO:0000313" key="3">
    <source>
        <dbReference type="EMBL" id="MPM13945.1"/>
    </source>
</evidence>
<keyword evidence="1" id="KW-0175">Coiled coil</keyword>
<proteinExistence type="predicted"/>
<accession>A0A644XCM1</accession>
<sequence length="126" mass="14152">MTPELIIQLISALLGTGGVVALFLIIEKKAAAQLANTEKTNEQWQLIVAQKERDFLALNQKYESATEKIEKLYDINTDLRTQLDVANTNYAVCQLLRCNVIKCANRLPPFGTTETTKDPQEGRNEQ</sequence>
<gene>
    <name evidence="3" type="ORF">SDC9_60305</name>
</gene>
<dbReference type="EMBL" id="VSSQ01002198">
    <property type="protein sequence ID" value="MPM13945.1"/>
    <property type="molecule type" value="Genomic_DNA"/>
</dbReference>
<keyword evidence="2" id="KW-0812">Transmembrane</keyword>
<organism evidence="3">
    <name type="scientific">bioreactor metagenome</name>
    <dbReference type="NCBI Taxonomy" id="1076179"/>
    <lineage>
        <taxon>unclassified sequences</taxon>
        <taxon>metagenomes</taxon>
        <taxon>ecological metagenomes</taxon>
    </lineage>
</organism>
<name>A0A644XCM1_9ZZZZ</name>
<comment type="caution">
    <text evidence="3">The sequence shown here is derived from an EMBL/GenBank/DDBJ whole genome shotgun (WGS) entry which is preliminary data.</text>
</comment>
<keyword evidence="2" id="KW-0472">Membrane</keyword>
<feature type="coiled-coil region" evidence="1">
    <location>
        <begin position="34"/>
        <end position="82"/>
    </location>
</feature>
<evidence type="ECO:0000256" key="1">
    <source>
        <dbReference type="SAM" id="Coils"/>
    </source>
</evidence>
<evidence type="ECO:0000256" key="2">
    <source>
        <dbReference type="SAM" id="Phobius"/>
    </source>
</evidence>
<dbReference type="AlphaFoldDB" id="A0A644XCM1"/>
<feature type="transmembrane region" description="Helical" evidence="2">
    <location>
        <begin position="6"/>
        <end position="26"/>
    </location>
</feature>
<protein>
    <submittedName>
        <fullName evidence="3">Uncharacterized protein</fullName>
    </submittedName>
</protein>
<reference evidence="3" key="1">
    <citation type="submission" date="2019-08" db="EMBL/GenBank/DDBJ databases">
        <authorList>
            <person name="Kucharzyk K."/>
            <person name="Murdoch R.W."/>
            <person name="Higgins S."/>
            <person name="Loffler F."/>
        </authorList>
    </citation>
    <scope>NUCLEOTIDE SEQUENCE</scope>
</reference>
<keyword evidence="2" id="KW-1133">Transmembrane helix</keyword>